<dbReference type="Proteomes" id="UP000192050">
    <property type="component" value="Chromosome"/>
</dbReference>
<accession>A0A1V0N2U6</accession>
<gene>
    <name evidence="1" type="ORF">FAD_0482</name>
</gene>
<evidence type="ECO:0000313" key="2">
    <source>
        <dbReference type="Proteomes" id="UP000192050"/>
    </source>
</evidence>
<evidence type="ECO:0000313" key="1">
    <source>
        <dbReference type="EMBL" id="ARD84396.1"/>
    </source>
</evidence>
<protein>
    <submittedName>
        <fullName evidence="1">Uncharacterized protein</fullName>
    </submittedName>
</protein>
<dbReference type="STRING" id="74969.FAD_0482"/>
<dbReference type="KEGG" id="fai:FAD_0482"/>
<sequence length="208" mass="24324">MRQQGDIVDELDELRNKAIELLLNVDIIRDCTYVNRDDFEQGTLEYEDLDYQDKNMLFTIDDFTVLNLKGDKNHVDKLIINFNGIHGDDPENFDDVDFYMEKYSDILEKNNNVSLINIIPLRTNRKETFLALFDRTEFNGIITFDYIINTLFKSYILPVINIIKPGEVLILDSRLKNSIKNVLESDTSIDVPPVSMFDDISSYRENYD</sequence>
<name>A0A1V0N2U6_9ARCH</name>
<keyword evidence="2" id="KW-1185">Reference proteome</keyword>
<dbReference type="EMBL" id="CP015363">
    <property type="protein sequence ID" value="ARD84396.1"/>
    <property type="molecule type" value="Genomic_DNA"/>
</dbReference>
<organism evidence="1 2">
    <name type="scientific">Ferroplasma acidiphilum</name>
    <dbReference type="NCBI Taxonomy" id="74969"/>
    <lineage>
        <taxon>Archaea</taxon>
        <taxon>Methanobacteriati</taxon>
        <taxon>Thermoplasmatota</taxon>
        <taxon>Thermoplasmata</taxon>
        <taxon>Thermoplasmatales</taxon>
        <taxon>Ferroplasmaceae</taxon>
        <taxon>Ferroplasma</taxon>
    </lineage>
</organism>
<dbReference type="AlphaFoldDB" id="A0A1V0N2U6"/>
<proteinExistence type="predicted"/>
<reference evidence="1 2" key="1">
    <citation type="submission" date="2011-10" db="EMBL/GenBank/DDBJ databases">
        <title>Metabolic and evolutionary patterns in the extreme acidophile Ferroplasma acidiphilum.</title>
        <authorList>
            <person name="Golyshina O.V."/>
            <person name="Kozyavkin S.A."/>
            <person name="Tatusov R.L."/>
            <person name="Slesarev A.I."/>
            <person name="Golyshin P.N."/>
        </authorList>
    </citation>
    <scope>NUCLEOTIDE SEQUENCE [LARGE SCALE GENOMIC DNA]</scope>
    <source>
        <strain evidence="2">Y</strain>
    </source>
</reference>